<organism evidence="6 8">
    <name type="scientific">Bacillus thuringiensis serovar kumamotoensis</name>
    <dbReference type="NCBI Taxonomy" id="132267"/>
    <lineage>
        <taxon>Bacteria</taxon>
        <taxon>Bacillati</taxon>
        <taxon>Bacillota</taxon>
        <taxon>Bacilli</taxon>
        <taxon>Bacillales</taxon>
        <taxon>Bacillaceae</taxon>
        <taxon>Bacillus</taxon>
        <taxon>Bacillus cereus group</taxon>
    </lineage>
</organism>
<dbReference type="Proteomes" id="UP000195087">
    <property type="component" value="Unassembled WGS sequence"/>
</dbReference>
<evidence type="ECO:0000259" key="4">
    <source>
        <dbReference type="PROSITE" id="PS51898"/>
    </source>
</evidence>
<accession>A0A9X6PQU4</accession>
<evidence type="ECO:0000313" key="7">
    <source>
        <dbReference type="EMBL" id="OTZ72418.1"/>
    </source>
</evidence>
<feature type="domain" description="Tyr recombinase" evidence="4">
    <location>
        <begin position="172"/>
        <end position="371"/>
    </location>
</feature>
<dbReference type="InterPro" id="IPR050090">
    <property type="entry name" value="Tyrosine_recombinase_XerCD"/>
</dbReference>
<comment type="caution">
    <text evidence="6">The sequence shown here is derived from an EMBL/GenBank/DDBJ whole genome shotgun (WGS) entry which is preliminary data.</text>
</comment>
<keyword evidence="2" id="KW-0238">DNA-binding</keyword>
<gene>
    <name evidence="7" type="ORF">BK769_15800</name>
    <name evidence="6" type="ORF">BK769_15845</name>
    <name evidence="5" type="ORF">BK769_31280</name>
</gene>
<dbReference type="GO" id="GO:0015074">
    <property type="term" value="P:DNA integration"/>
    <property type="evidence" value="ECO:0007669"/>
    <property type="project" value="InterPro"/>
</dbReference>
<dbReference type="EMBL" id="NFEH01000097">
    <property type="protein sequence ID" value="OTZ72262.1"/>
    <property type="molecule type" value="Genomic_DNA"/>
</dbReference>
<proteinExistence type="inferred from homology"/>
<dbReference type="InterPro" id="IPR002104">
    <property type="entry name" value="Integrase_catalytic"/>
</dbReference>
<evidence type="ECO:0000256" key="3">
    <source>
        <dbReference type="ARBA" id="ARBA00023172"/>
    </source>
</evidence>
<dbReference type="InterPro" id="IPR011010">
    <property type="entry name" value="DNA_brk_join_enz"/>
</dbReference>
<dbReference type="GO" id="GO:0003677">
    <property type="term" value="F:DNA binding"/>
    <property type="evidence" value="ECO:0007669"/>
    <property type="project" value="UniProtKB-KW"/>
</dbReference>
<dbReference type="PANTHER" id="PTHR30349">
    <property type="entry name" value="PHAGE INTEGRASE-RELATED"/>
    <property type="match status" value="1"/>
</dbReference>
<keyword evidence="3" id="KW-0233">DNA recombination</keyword>
<sequence length="383" mass="45283">MKHENTYGLKVKKASNGEVLRYLIVEDGIPVPEVCLWLDFVSINSYLTGERYAYALLRYLRYLKMVNIHYKDVMRQGIIEEYVKYLLGLGGKVLNVDTNMTYTAVKMNLSVLKGFYYWLEDNMKIIHNPIPYGSNNIKNTKLKETKFLYGQIWEFDVEQTILSRLTYKQKRNHLKWYSEEEKESIFKFLPTLRDKLIFQISVETGMRIGEILGLRLEDFNPHNNWLSVIKRNNIKNQAKAKTKERDVPIYETLSEQIQIYKENERRKSDIYYSEYLFLNHKGKYKGEPLKARNFLHILKSAAEKSGMKRSEIRTHSGRSTRAQELVEIMREQPELGVTEGLILEELGWSSVRSLKVYEKGYTKKQRKKVMNKIRTIIIKQSDE</sequence>
<dbReference type="PROSITE" id="PS51898">
    <property type="entry name" value="TYR_RECOMBINASE"/>
    <property type="match status" value="1"/>
</dbReference>
<dbReference type="AlphaFoldDB" id="A0A9X6PQU4"/>
<evidence type="ECO:0000256" key="1">
    <source>
        <dbReference type="ARBA" id="ARBA00008857"/>
    </source>
</evidence>
<dbReference type="InterPro" id="IPR010998">
    <property type="entry name" value="Integrase_recombinase_N"/>
</dbReference>
<protein>
    <submittedName>
        <fullName evidence="6">Integrase</fullName>
    </submittedName>
</protein>
<comment type="similarity">
    <text evidence="1">Belongs to the 'phage' integrase family.</text>
</comment>
<dbReference type="EMBL" id="NFEH01000124">
    <property type="protein sequence ID" value="OTZ67134.1"/>
    <property type="molecule type" value="Genomic_DNA"/>
</dbReference>
<dbReference type="PANTHER" id="PTHR30349:SF64">
    <property type="entry name" value="PROPHAGE INTEGRASE INTD-RELATED"/>
    <property type="match status" value="1"/>
</dbReference>
<dbReference type="Pfam" id="PF00589">
    <property type="entry name" value="Phage_integrase"/>
    <property type="match status" value="1"/>
</dbReference>
<dbReference type="Gene3D" id="1.10.443.10">
    <property type="entry name" value="Intergrase catalytic core"/>
    <property type="match status" value="1"/>
</dbReference>
<evidence type="ECO:0000313" key="6">
    <source>
        <dbReference type="EMBL" id="OTZ72262.1"/>
    </source>
</evidence>
<dbReference type="CDD" id="cd00397">
    <property type="entry name" value="DNA_BRE_C"/>
    <property type="match status" value="1"/>
</dbReference>
<dbReference type="SUPFAM" id="SSF56349">
    <property type="entry name" value="DNA breaking-rejoining enzymes"/>
    <property type="match status" value="1"/>
</dbReference>
<evidence type="ECO:0000313" key="5">
    <source>
        <dbReference type="EMBL" id="OTZ67134.1"/>
    </source>
</evidence>
<dbReference type="Gene3D" id="1.10.150.130">
    <property type="match status" value="1"/>
</dbReference>
<dbReference type="InterPro" id="IPR013762">
    <property type="entry name" value="Integrase-like_cat_sf"/>
</dbReference>
<dbReference type="EMBL" id="NFEH01000096">
    <property type="protein sequence ID" value="OTZ72418.1"/>
    <property type="molecule type" value="Genomic_DNA"/>
</dbReference>
<reference evidence="6 8" key="1">
    <citation type="submission" date="2016-10" db="EMBL/GenBank/DDBJ databases">
        <title>Comparative genomics of Bacillus thuringiensis reveals a path to pathogens against multiple invertebrate hosts.</title>
        <authorList>
            <person name="Zheng J."/>
            <person name="Gao Q."/>
            <person name="Liu H."/>
            <person name="Peng D."/>
            <person name="Ruan L."/>
            <person name="Sun M."/>
        </authorList>
    </citation>
    <scope>NUCLEOTIDE SEQUENCE [LARGE SCALE GENOMIC DNA]</scope>
    <source>
        <strain evidence="6">BGSC 4W1</strain>
    </source>
</reference>
<name>A0A9X6PQU4_BACUK</name>
<evidence type="ECO:0000256" key="2">
    <source>
        <dbReference type="ARBA" id="ARBA00023125"/>
    </source>
</evidence>
<dbReference type="GO" id="GO:0006310">
    <property type="term" value="P:DNA recombination"/>
    <property type="evidence" value="ECO:0007669"/>
    <property type="project" value="UniProtKB-KW"/>
</dbReference>
<dbReference type="RefSeq" id="WP_086392013.1">
    <property type="nucleotide sequence ID" value="NZ_NFEH01000096.1"/>
</dbReference>
<evidence type="ECO:0000313" key="8">
    <source>
        <dbReference type="Proteomes" id="UP000195087"/>
    </source>
</evidence>